<protein>
    <recommendedName>
        <fullName evidence="4">DUF2795 domain-containing protein</fullName>
    </recommendedName>
</protein>
<feature type="region of interest" description="Disordered" evidence="1">
    <location>
        <begin position="56"/>
        <end position="77"/>
    </location>
</feature>
<accession>A0A0N0GL05</accession>
<dbReference type="InterPro" id="IPR021527">
    <property type="entry name" value="DUF2795"/>
</dbReference>
<dbReference type="AlphaFoldDB" id="A0A0N0GL05"/>
<organism evidence="2 3">
    <name type="scientific">Amantichitinum ursilacus</name>
    <dbReference type="NCBI Taxonomy" id="857265"/>
    <lineage>
        <taxon>Bacteria</taxon>
        <taxon>Pseudomonadati</taxon>
        <taxon>Pseudomonadota</taxon>
        <taxon>Betaproteobacteria</taxon>
        <taxon>Neisseriales</taxon>
        <taxon>Chitinibacteraceae</taxon>
        <taxon>Amantichitinum</taxon>
    </lineage>
</organism>
<comment type="caution">
    <text evidence="2">The sequence shown here is derived from an EMBL/GenBank/DDBJ whole genome shotgun (WGS) entry which is preliminary data.</text>
</comment>
<sequence length="77" mass="8735">MSMQNPPRSEPANERKPNPIQAQRFLGGVDYPASRAEIIEQARKHQADEQTLDMLEHLPDQQYESPAAVSKQIGQQH</sequence>
<reference evidence="2 3" key="1">
    <citation type="submission" date="2015-07" db="EMBL/GenBank/DDBJ databases">
        <title>Draft genome sequence of the Amantichitinum ursilacus IGB-41, a new chitin-degrading bacterium.</title>
        <authorList>
            <person name="Kirstahler P."/>
            <person name="Guenther M."/>
            <person name="Grumaz C."/>
            <person name="Rupp S."/>
            <person name="Zibek S."/>
            <person name="Sohn K."/>
        </authorList>
    </citation>
    <scope>NUCLEOTIDE SEQUENCE [LARGE SCALE GENOMIC DNA]</scope>
    <source>
        <strain evidence="2 3">IGB-41</strain>
    </source>
</reference>
<evidence type="ECO:0000313" key="3">
    <source>
        <dbReference type="Proteomes" id="UP000037939"/>
    </source>
</evidence>
<feature type="region of interest" description="Disordered" evidence="1">
    <location>
        <begin position="1"/>
        <end position="29"/>
    </location>
</feature>
<dbReference type="Proteomes" id="UP000037939">
    <property type="component" value="Unassembled WGS sequence"/>
</dbReference>
<dbReference type="EMBL" id="LAQT01000037">
    <property type="protein sequence ID" value="KPC49335.1"/>
    <property type="molecule type" value="Genomic_DNA"/>
</dbReference>
<dbReference type="STRING" id="857265.WG78_20610"/>
<dbReference type="Pfam" id="PF11387">
    <property type="entry name" value="DUF2795"/>
    <property type="match status" value="1"/>
</dbReference>
<gene>
    <name evidence="2" type="ORF">WG78_20610</name>
</gene>
<dbReference type="RefSeq" id="WP_201782507.1">
    <property type="nucleotide sequence ID" value="NZ_LAQT01000037.1"/>
</dbReference>
<keyword evidence="3" id="KW-1185">Reference proteome</keyword>
<proteinExistence type="predicted"/>
<evidence type="ECO:0000256" key="1">
    <source>
        <dbReference type="SAM" id="MobiDB-lite"/>
    </source>
</evidence>
<name>A0A0N0GL05_9NEIS</name>
<evidence type="ECO:0000313" key="2">
    <source>
        <dbReference type="EMBL" id="KPC49335.1"/>
    </source>
</evidence>
<evidence type="ECO:0008006" key="4">
    <source>
        <dbReference type="Google" id="ProtNLM"/>
    </source>
</evidence>